<feature type="domain" description="Four-carbon acid sugar kinase N-terminal" evidence="7">
    <location>
        <begin position="5"/>
        <end position="218"/>
    </location>
</feature>
<dbReference type="eggNOG" id="arCOG08629">
    <property type="taxonomic scope" value="Archaea"/>
</dbReference>
<dbReference type="GeneID" id="9418969"/>
<evidence type="ECO:0000313" key="12">
    <source>
        <dbReference type="Proteomes" id="UP000011645"/>
    </source>
</evidence>
<proteinExistence type="inferred from homology"/>
<dbReference type="PATRIC" id="fig|795797.18.peg.1162"/>
<evidence type="ECO:0000313" key="9">
    <source>
        <dbReference type="EMBL" id="ADJ14555.1"/>
    </source>
</evidence>
<dbReference type="Gene3D" id="3.40.50.10840">
    <property type="entry name" value="Putative sugar-binding, N-terminal domain"/>
    <property type="match status" value="1"/>
</dbReference>
<keyword evidence="12" id="KW-1185">Reference proteome</keyword>
<evidence type="ECO:0000256" key="3">
    <source>
        <dbReference type="ARBA" id="ARBA00022741"/>
    </source>
</evidence>
<dbReference type="Gene3D" id="3.40.980.20">
    <property type="entry name" value="Four-carbon acid sugar kinase, nucleotide binding domain"/>
    <property type="match status" value="1"/>
</dbReference>
<dbReference type="AlphaFoldDB" id="D8JA33"/>
<evidence type="ECO:0000313" key="11">
    <source>
        <dbReference type="Proteomes" id="UP000000390"/>
    </source>
</evidence>
<evidence type="ECO:0000259" key="7">
    <source>
        <dbReference type="Pfam" id="PF07005"/>
    </source>
</evidence>
<dbReference type="InterPro" id="IPR010737">
    <property type="entry name" value="4-carb_acid_sugar_kinase_N"/>
</dbReference>
<dbReference type="GO" id="GO:0016301">
    <property type="term" value="F:kinase activity"/>
    <property type="evidence" value="ECO:0007669"/>
    <property type="project" value="UniProtKB-KW"/>
</dbReference>
<evidence type="ECO:0000259" key="8">
    <source>
        <dbReference type="Pfam" id="PF17042"/>
    </source>
</evidence>
<name>D8JA33_HALJB</name>
<dbReference type="HOGENOM" id="CLU_029424_0_1_2"/>
<keyword evidence="4" id="KW-0418">Kinase</keyword>
<dbReference type="STRING" id="795797.HacjB3_05820"/>
<dbReference type="OrthoDB" id="242658at2157"/>
<evidence type="ECO:0000256" key="1">
    <source>
        <dbReference type="ARBA" id="ARBA00005715"/>
    </source>
</evidence>
<gene>
    <name evidence="9" type="ordered locus">HacjB3_05820</name>
    <name evidence="10" type="ORF">C497_04192</name>
</gene>
<dbReference type="InterPro" id="IPR042213">
    <property type="entry name" value="NBD_C_sf"/>
</dbReference>
<dbReference type="EMBL" id="CP002062">
    <property type="protein sequence ID" value="ADJ14555.1"/>
    <property type="molecule type" value="Genomic_DNA"/>
</dbReference>
<dbReference type="Proteomes" id="UP000011645">
    <property type="component" value="Unassembled WGS sequence"/>
</dbReference>
<feature type="domain" description="Four-carbon acid sugar kinase nucleotide binding" evidence="8">
    <location>
        <begin position="239"/>
        <end position="400"/>
    </location>
</feature>
<evidence type="ECO:0000256" key="5">
    <source>
        <dbReference type="ARBA" id="ARBA00022840"/>
    </source>
</evidence>
<dbReference type="InterPro" id="IPR031475">
    <property type="entry name" value="NBD_C"/>
</dbReference>
<dbReference type="EMBL" id="AOHV01000012">
    <property type="protein sequence ID" value="ELY39927.1"/>
    <property type="molecule type" value="Genomic_DNA"/>
</dbReference>
<organism evidence="9 11">
    <name type="scientific">Halalkalicoccus jeotgali (strain DSM 18796 / CECT 7217 / JCM 14584 / KCTC 4019 / B3)</name>
    <dbReference type="NCBI Taxonomy" id="795797"/>
    <lineage>
        <taxon>Archaea</taxon>
        <taxon>Methanobacteriati</taxon>
        <taxon>Methanobacteriota</taxon>
        <taxon>Stenosarchaea group</taxon>
        <taxon>Halobacteria</taxon>
        <taxon>Halobacteriales</taxon>
        <taxon>Halococcaceae</taxon>
        <taxon>Halalkalicoccus</taxon>
    </lineage>
</organism>
<reference evidence="9 11" key="1">
    <citation type="journal article" date="2010" name="J. Bacteriol.">
        <title>Complete genome sequence of Halalkalicoccus jeotgali B3(T), an extremely halophilic archaeon.</title>
        <authorList>
            <person name="Roh S.W."/>
            <person name="Nam Y.D."/>
            <person name="Nam S.H."/>
            <person name="Choi S.H."/>
            <person name="Park H.S."/>
            <person name="Bae J.W."/>
        </authorList>
    </citation>
    <scope>NUCLEOTIDE SEQUENCE [LARGE SCALE GENOMIC DNA]</scope>
    <source>
        <strain evidence="9">B3</strain>
        <strain evidence="11">DSM 18796 / CECT 7217 / JCM 14584 / KCTC 4019 / B3</strain>
    </source>
</reference>
<keyword evidence="5" id="KW-0067">ATP-binding</keyword>
<evidence type="ECO:0000256" key="2">
    <source>
        <dbReference type="ARBA" id="ARBA00022679"/>
    </source>
</evidence>
<dbReference type="KEGG" id="hje:HacjB3_05820"/>
<dbReference type="Pfam" id="PF17042">
    <property type="entry name" value="NBD_C"/>
    <property type="match status" value="1"/>
</dbReference>
<evidence type="ECO:0000256" key="4">
    <source>
        <dbReference type="ARBA" id="ARBA00022777"/>
    </source>
</evidence>
<keyword evidence="6" id="KW-0119">Carbohydrate metabolism</keyword>
<evidence type="ECO:0000313" key="10">
    <source>
        <dbReference type="EMBL" id="ELY39927.1"/>
    </source>
</evidence>
<keyword evidence="3" id="KW-0547">Nucleotide-binding</keyword>
<evidence type="ECO:0000256" key="6">
    <source>
        <dbReference type="ARBA" id="ARBA00023277"/>
    </source>
</evidence>
<reference evidence="10 12" key="2">
    <citation type="journal article" date="2014" name="PLoS Genet.">
        <title>Phylogenetically driven sequencing of extremely halophilic archaea reveals strategies for static and dynamic osmo-response.</title>
        <authorList>
            <person name="Becker E.A."/>
            <person name="Seitzer P.M."/>
            <person name="Tritt A."/>
            <person name="Larsen D."/>
            <person name="Krusor M."/>
            <person name="Yao A.I."/>
            <person name="Wu D."/>
            <person name="Madern D."/>
            <person name="Eisen J.A."/>
            <person name="Darling A.E."/>
            <person name="Facciotti M.T."/>
        </authorList>
    </citation>
    <scope>NUCLEOTIDE SEQUENCE [LARGE SCALE GENOMIC DNA]</scope>
    <source>
        <strain evidence="10">B3</strain>
        <strain evidence="12">DSM 18796 / CECT 7217 / JCM 14584 / KCTC 4019 / B3</strain>
    </source>
</reference>
<keyword evidence="2" id="KW-0808">Transferase</keyword>
<dbReference type="GO" id="GO:0005524">
    <property type="term" value="F:ATP binding"/>
    <property type="evidence" value="ECO:0007669"/>
    <property type="project" value="UniProtKB-KW"/>
</dbReference>
<sequence length="415" mass="42369">MPRALVVADDLTGATDTAHAFATRGYETAVQVDPNRTAPESTVLAVNTDSRYVDPETAAGRVRRAIAGSDARLVYKKVDSTLRGNVEREVDAAIEAGGFDLALVAPAAPAVGRLTACGAHLVDGRLLSETEYADDPNPPPSARPAALFEGATRPVERIGIEVVASGPEPVRETLAAVRTGAVVTCDATHDRHLAALGRAGRELDRSVLYVGSSGLAEHVALPVDPGTPRPTATGDGGALGIVGSVSETSLAQIAALPAEWVLAIDPEALLSDPERAGREAGRRATARLATGEHAVVTAAPDRETVGRTLELGRERGLTGKAIRTRVATALAGAARPAVAEAAGLFVTGGDVAMAAFDRLGVRALSLSGADIEAGIPIGRIDGGPADGVAVVTKAGGFGGEVTVINCLRTLGEDHE</sequence>
<dbReference type="RefSeq" id="WP_008414729.1">
    <property type="nucleotide sequence ID" value="NC_014297.1"/>
</dbReference>
<dbReference type="Pfam" id="PF07005">
    <property type="entry name" value="SBD_N"/>
    <property type="match status" value="1"/>
</dbReference>
<dbReference type="SUPFAM" id="SSF142764">
    <property type="entry name" value="YgbK-like"/>
    <property type="match status" value="1"/>
</dbReference>
<protein>
    <submittedName>
        <fullName evidence="9">YgbK domain protein</fullName>
    </submittedName>
    <submittedName>
        <fullName evidence="10">YgbK domain-containing protein</fullName>
    </submittedName>
</protein>
<comment type="similarity">
    <text evidence="1">Belongs to the four-carbon acid sugar kinase family.</text>
</comment>
<accession>D8JA33</accession>
<dbReference type="InterPro" id="IPR037051">
    <property type="entry name" value="4-carb_acid_sugar_kinase_N_sf"/>
</dbReference>
<dbReference type="Proteomes" id="UP000000390">
    <property type="component" value="Chromosome"/>
</dbReference>